<organism evidence="1 2">
    <name type="scientific">Drosophila busckii</name>
    <name type="common">Fruit fly</name>
    <dbReference type="NCBI Taxonomy" id="30019"/>
    <lineage>
        <taxon>Eukaryota</taxon>
        <taxon>Metazoa</taxon>
        <taxon>Ecdysozoa</taxon>
        <taxon>Arthropoda</taxon>
        <taxon>Hexapoda</taxon>
        <taxon>Insecta</taxon>
        <taxon>Pterygota</taxon>
        <taxon>Neoptera</taxon>
        <taxon>Endopterygota</taxon>
        <taxon>Diptera</taxon>
        <taxon>Brachycera</taxon>
        <taxon>Muscomorpha</taxon>
        <taxon>Ephydroidea</taxon>
        <taxon>Drosophilidae</taxon>
        <taxon>Drosophila</taxon>
    </lineage>
</organism>
<dbReference type="OrthoDB" id="7883521at2759"/>
<accession>A0A0M4ETE1</accession>
<dbReference type="Proteomes" id="UP000494163">
    <property type="component" value="Chromosome X"/>
</dbReference>
<keyword evidence="2" id="KW-1185">Reference proteome</keyword>
<dbReference type="AlphaFoldDB" id="A0A0M4ETE1"/>
<sequence>MLGAASAAKEPLPMGVLKPKTAPKLKPLRETKAQRGSVLKAIQDIQRMTPEAICLEFERMVQHTERHFGRKQSTPCSDVAAQLMRCLRQQQQQSSKCFKAMDDYRLCVAIATQQRIDVMADEPAPEPPHLAIAQPLPMPPPAAPAAKERRRFWYKPWTWFRQQ</sequence>
<dbReference type="SUPFAM" id="SSF47072">
    <property type="entry name" value="Cysteine alpha-hairpin motif"/>
    <property type="match status" value="1"/>
</dbReference>
<dbReference type="EMBL" id="CP012528">
    <property type="protein sequence ID" value="ALC49765.1"/>
    <property type="molecule type" value="Genomic_DNA"/>
</dbReference>
<reference evidence="1 2" key="1">
    <citation type="submission" date="2015-08" db="EMBL/GenBank/DDBJ databases">
        <title>Ancestral chromatin configuration constrains chromatin evolution on differentiating sex chromosomes in Drosophila.</title>
        <authorList>
            <person name="Zhou Q."/>
            <person name="Bachtrog D."/>
        </authorList>
    </citation>
    <scope>NUCLEOTIDE SEQUENCE [LARGE SCALE GENOMIC DNA]</scope>
    <source>
        <tissue evidence="1">Whole larvae</tissue>
    </source>
</reference>
<proteinExistence type="predicted"/>
<protein>
    <submittedName>
        <fullName evidence="1">CG9101</fullName>
    </submittedName>
</protein>
<gene>
    <name evidence="1" type="ORF">Dbus_chrXg1621</name>
</gene>
<name>A0A0M4ETE1_DROBS</name>
<evidence type="ECO:0000313" key="1">
    <source>
        <dbReference type="EMBL" id="ALC49765.1"/>
    </source>
</evidence>
<dbReference type="OMA" id="RQRSCNC"/>
<evidence type="ECO:0000313" key="2">
    <source>
        <dbReference type="Proteomes" id="UP000494163"/>
    </source>
</evidence>
<dbReference type="InterPro" id="IPR009069">
    <property type="entry name" value="Cys_alpha_HP_mot_SF"/>
</dbReference>